<dbReference type="SUPFAM" id="SSF64518">
    <property type="entry name" value="Phase 1 flagellin"/>
    <property type="match status" value="1"/>
</dbReference>
<evidence type="ECO:0000313" key="1">
    <source>
        <dbReference type="EMBL" id="SEM49025.1"/>
    </source>
</evidence>
<protein>
    <submittedName>
        <fullName evidence="1">Flagellar hook-associated protein 3 FlgL</fullName>
    </submittedName>
</protein>
<sequence length="332" mass="34047">MSMISLGDLAQSFLLRRSMGAVKSSIATLSQEVTTGRAADTARHLRGTLGPLAALDRSLSQLSAYARTTTDMQVRASATQTALGTLATQADALSTDLLAVSAGQTGTLTALGNRAEQGFLSAVAALNTSIGGSALFSGMAVDQPPLIAGEALLSRIVAVTNGASTARDAANALEVWFEDPAGFATEAWRGAAAGGGVPIAAGETARLDVTALDPELRETLKGLALGALINRSDQTSPDARAAFAGFAGEGLLAARSGLATLQGRVARVEGQIAEAQSRNSSESSALQIARTSMVAVDDYDAATRLSDAETRLETLYAVTARLSSLSLTEYLR</sequence>
<keyword evidence="1" id="KW-0969">Cilium</keyword>
<keyword evidence="1" id="KW-0282">Flagellum</keyword>
<name>A0A1H7YSR6_9RHOB</name>
<gene>
    <name evidence="1" type="ORF">SAMN04488103_101291</name>
</gene>
<dbReference type="EMBL" id="FOCE01000001">
    <property type="protein sequence ID" value="SEM49025.1"/>
    <property type="molecule type" value="Genomic_DNA"/>
</dbReference>
<dbReference type="STRING" id="933059.SAMN04488103_101291"/>
<evidence type="ECO:0000313" key="2">
    <source>
        <dbReference type="Proteomes" id="UP000198761"/>
    </source>
</evidence>
<accession>A0A1H7YSR6</accession>
<proteinExistence type="predicted"/>
<dbReference type="RefSeq" id="WP_091295740.1">
    <property type="nucleotide sequence ID" value="NZ_FOCE01000001.1"/>
</dbReference>
<dbReference type="Proteomes" id="UP000198761">
    <property type="component" value="Unassembled WGS sequence"/>
</dbReference>
<keyword evidence="1" id="KW-0966">Cell projection</keyword>
<reference evidence="1 2" key="1">
    <citation type="submission" date="2016-10" db="EMBL/GenBank/DDBJ databases">
        <authorList>
            <person name="de Groot N.N."/>
        </authorList>
    </citation>
    <scope>NUCLEOTIDE SEQUENCE [LARGE SCALE GENOMIC DNA]</scope>
    <source>
        <strain evidence="1 2">DSM 3857</strain>
    </source>
</reference>
<organism evidence="1 2">
    <name type="scientific">Gemmobacter aquatilis</name>
    <dbReference type="NCBI Taxonomy" id="933059"/>
    <lineage>
        <taxon>Bacteria</taxon>
        <taxon>Pseudomonadati</taxon>
        <taxon>Pseudomonadota</taxon>
        <taxon>Alphaproteobacteria</taxon>
        <taxon>Rhodobacterales</taxon>
        <taxon>Paracoccaceae</taxon>
        <taxon>Gemmobacter</taxon>
    </lineage>
</organism>
<dbReference type="AlphaFoldDB" id="A0A1H7YSR6"/>
<keyword evidence="2" id="KW-1185">Reference proteome</keyword>
<dbReference type="OrthoDB" id="7312911at2"/>